<accession>A0A645F675</accession>
<dbReference type="EMBL" id="VSSQ01055819">
    <property type="protein sequence ID" value="MPN09687.1"/>
    <property type="molecule type" value="Genomic_DNA"/>
</dbReference>
<gene>
    <name evidence="1" type="ORF">SDC9_156979</name>
</gene>
<proteinExistence type="predicted"/>
<protein>
    <submittedName>
        <fullName evidence="1">Uncharacterized protein</fullName>
    </submittedName>
</protein>
<comment type="caution">
    <text evidence="1">The sequence shown here is derived from an EMBL/GenBank/DDBJ whole genome shotgun (WGS) entry which is preliminary data.</text>
</comment>
<organism evidence="1">
    <name type="scientific">bioreactor metagenome</name>
    <dbReference type="NCBI Taxonomy" id="1076179"/>
    <lineage>
        <taxon>unclassified sequences</taxon>
        <taxon>metagenomes</taxon>
        <taxon>ecological metagenomes</taxon>
    </lineage>
</organism>
<reference evidence="1" key="1">
    <citation type="submission" date="2019-08" db="EMBL/GenBank/DDBJ databases">
        <authorList>
            <person name="Kucharzyk K."/>
            <person name="Murdoch R.W."/>
            <person name="Higgins S."/>
            <person name="Loffler F."/>
        </authorList>
    </citation>
    <scope>NUCLEOTIDE SEQUENCE</scope>
</reference>
<dbReference type="AlphaFoldDB" id="A0A645F675"/>
<evidence type="ECO:0000313" key="1">
    <source>
        <dbReference type="EMBL" id="MPN09687.1"/>
    </source>
</evidence>
<name>A0A645F675_9ZZZZ</name>
<sequence length="62" mass="6716">MAVLVFCIGILAGRCDTHRGDDRADDIPGVVDPVVEQGCRVRDHTNADLADSKHDVIENIDS</sequence>